<dbReference type="SUPFAM" id="SSF53335">
    <property type="entry name" value="S-adenosyl-L-methionine-dependent methyltransferases"/>
    <property type="match status" value="1"/>
</dbReference>
<comment type="similarity">
    <text evidence="1">Belongs to the methyltransferase superfamily. RsmJ family.</text>
</comment>
<dbReference type="EC" id="2.1.1.242" evidence="1"/>
<dbReference type="GO" id="GO:0005737">
    <property type="term" value="C:cytoplasm"/>
    <property type="evidence" value="ECO:0007669"/>
    <property type="project" value="UniProtKB-SubCell"/>
</dbReference>
<comment type="subcellular location">
    <subcellularLocation>
        <location evidence="1">Cytoplasm</location>
    </subcellularLocation>
</comment>
<feature type="binding site" evidence="1">
    <location>
        <position position="223"/>
    </location>
    <ligand>
        <name>S-adenosyl-L-methionine</name>
        <dbReference type="ChEBI" id="CHEBI:59789"/>
    </ligand>
</feature>
<reference evidence="2 3" key="2">
    <citation type="submission" date="2012-02" db="EMBL/GenBank/DDBJ databases">
        <title>Improved High-Quality Draft sequence of Eubacterium cellulosolvens 6.</title>
        <authorList>
            <consortium name="US DOE Joint Genome Institute"/>
            <person name="Lucas S."/>
            <person name="Han J."/>
            <person name="Lapidus A."/>
            <person name="Cheng J.-F."/>
            <person name="Goodwin L."/>
            <person name="Pitluck S."/>
            <person name="Peters L."/>
            <person name="Mikhailova N."/>
            <person name="Gu W."/>
            <person name="Detter J.C."/>
            <person name="Han C."/>
            <person name="Tapia R."/>
            <person name="Land M."/>
            <person name="Hauser L."/>
            <person name="Kyrpides N."/>
            <person name="Ivanova N."/>
            <person name="Pagani I."/>
            <person name="Johnson E."/>
            <person name="Mukhopadhyay B."/>
            <person name="Anderson I."/>
            <person name="Woyke T."/>
        </authorList>
    </citation>
    <scope>NUCLEOTIDE SEQUENCE [LARGE SCALE GENOMIC DNA]</scope>
    <source>
        <strain evidence="2 3">6</strain>
    </source>
</reference>
<evidence type="ECO:0000256" key="1">
    <source>
        <dbReference type="HAMAP-Rule" id="MF_01523"/>
    </source>
</evidence>
<dbReference type="HOGENOM" id="CLU_076324_1_0_9"/>
<dbReference type="Pfam" id="PF04445">
    <property type="entry name" value="SAM_MT"/>
    <property type="match status" value="1"/>
</dbReference>
<dbReference type="Proteomes" id="UP000005753">
    <property type="component" value="Chromosome"/>
</dbReference>
<comment type="function">
    <text evidence="1">Specifically methylates the guanosine in position 1516 of 16S rRNA.</text>
</comment>
<dbReference type="AlphaFoldDB" id="I5ASY4"/>
<dbReference type="HAMAP" id="MF_01523">
    <property type="entry name" value="16SrRNA_methyltr_J"/>
    <property type="match status" value="1"/>
</dbReference>
<keyword evidence="3" id="KW-1185">Reference proteome</keyword>
<dbReference type="PANTHER" id="PTHR36112">
    <property type="entry name" value="RIBOSOMAL RNA SMALL SUBUNIT METHYLTRANSFERASE J"/>
    <property type="match status" value="1"/>
</dbReference>
<gene>
    <name evidence="1" type="primary">rsmJ</name>
    <name evidence="2" type="ORF">EubceDRAFT1_1089</name>
</gene>
<dbReference type="Gene3D" id="3.40.50.150">
    <property type="entry name" value="Vaccinia Virus protein VP39"/>
    <property type="match status" value="1"/>
</dbReference>
<keyword evidence="1 2" id="KW-0808">Transferase</keyword>
<evidence type="ECO:0000313" key="2">
    <source>
        <dbReference type="EMBL" id="EIM56907.1"/>
    </source>
</evidence>
<sequence length="301" mass="33574">MTGRKPGATAPGFSFYGIGRLPGDSYGTIKKYMRVQQEGQCMEQNFVVYYTEEEKREEAETLAAHLGIAVAGTEEERREADMVLRLDEEGLSLTGDGLNLRGDFRRMLPRLKHNNLSHESVVKAAKLKDYDGIPLVVDATAGMGEDSLLLAAAGYRVHMYEYNPVIAALLGDTLKRAAADPELSEIVERMQLHEGDSVKALREMAERLEAGEDEIRPDLILLDPMFPGRKKSSLVKKKLQLIQHLEQPCEDEAAMVDAALSVKPRRVMIKRPVKGPFLADRKPSYSITGKNIRYDCLIPQS</sequence>
<reference evidence="2 3" key="1">
    <citation type="submission" date="2010-08" db="EMBL/GenBank/DDBJ databases">
        <authorList>
            <consortium name="US DOE Joint Genome Institute (JGI-PGF)"/>
            <person name="Lucas S."/>
            <person name="Copeland A."/>
            <person name="Lapidus A."/>
            <person name="Cheng J.-F."/>
            <person name="Bruce D."/>
            <person name="Goodwin L."/>
            <person name="Pitluck S."/>
            <person name="Land M.L."/>
            <person name="Hauser L."/>
            <person name="Chang Y.-J."/>
            <person name="Anderson I.J."/>
            <person name="Johnson E."/>
            <person name="Mulhopadhyay B."/>
            <person name="Kyrpides N."/>
            <person name="Woyke T.J."/>
        </authorList>
    </citation>
    <scope>NUCLEOTIDE SEQUENCE [LARGE SCALE GENOMIC DNA]</scope>
    <source>
        <strain evidence="2 3">6</strain>
    </source>
</reference>
<keyword evidence="1 2" id="KW-0489">Methyltransferase</keyword>
<comment type="caution">
    <text evidence="1">Lacks conserved residue(s) required for the propagation of feature annotation.</text>
</comment>
<dbReference type="PANTHER" id="PTHR36112:SF1">
    <property type="entry name" value="RIBOSOMAL RNA SMALL SUBUNIT METHYLTRANSFERASE J"/>
    <property type="match status" value="1"/>
</dbReference>
<keyword evidence="1" id="KW-0949">S-adenosyl-L-methionine</keyword>
<accession>I5ASY4</accession>
<protein>
    <recommendedName>
        <fullName evidence="1">Ribosomal RNA small subunit methyltransferase J</fullName>
        <ecNumber evidence="1">2.1.1.242</ecNumber>
    </recommendedName>
    <alternativeName>
        <fullName evidence="1">16S rRNA m2G1516 methyltransferase</fullName>
    </alternativeName>
    <alternativeName>
        <fullName evidence="1">rRNA (guanine-N(2)-)-methyltransferase</fullName>
    </alternativeName>
</protein>
<organism evidence="2 3">
    <name type="scientific">Eubacterium cellulosolvens (strain ATCC 43171 / JCM 9499 / 6)</name>
    <name type="common">Cillobacterium cellulosolvens</name>
    <dbReference type="NCBI Taxonomy" id="633697"/>
    <lineage>
        <taxon>Bacteria</taxon>
        <taxon>Bacillati</taxon>
        <taxon>Bacillota</taxon>
        <taxon>Clostridia</taxon>
        <taxon>Eubacteriales</taxon>
        <taxon>Eubacteriaceae</taxon>
        <taxon>Eubacterium</taxon>
    </lineage>
</organism>
<keyword evidence="1" id="KW-0963">Cytoplasm</keyword>
<dbReference type="InterPro" id="IPR029063">
    <property type="entry name" value="SAM-dependent_MTases_sf"/>
</dbReference>
<dbReference type="eggNOG" id="COG0742">
    <property type="taxonomic scope" value="Bacteria"/>
</dbReference>
<evidence type="ECO:0000313" key="3">
    <source>
        <dbReference type="Proteomes" id="UP000005753"/>
    </source>
</evidence>
<dbReference type="EMBL" id="CM001487">
    <property type="protein sequence ID" value="EIM56907.1"/>
    <property type="molecule type" value="Genomic_DNA"/>
</dbReference>
<keyword evidence="1" id="KW-0698">rRNA processing</keyword>
<dbReference type="STRING" id="633697.EubceDRAFT1_1089"/>
<comment type="catalytic activity">
    <reaction evidence="1">
        <text>guanosine(1516) in 16S rRNA + S-adenosyl-L-methionine = N(2)-methylguanosine(1516) in 16S rRNA + S-adenosyl-L-homocysteine + H(+)</text>
        <dbReference type="Rhea" id="RHEA:43220"/>
        <dbReference type="Rhea" id="RHEA-COMP:10412"/>
        <dbReference type="Rhea" id="RHEA-COMP:10413"/>
        <dbReference type="ChEBI" id="CHEBI:15378"/>
        <dbReference type="ChEBI" id="CHEBI:57856"/>
        <dbReference type="ChEBI" id="CHEBI:59789"/>
        <dbReference type="ChEBI" id="CHEBI:74269"/>
        <dbReference type="ChEBI" id="CHEBI:74481"/>
        <dbReference type="EC" id="2.1.1.242"/>
    </reaction>
</comment>
<name>I5ASY4_EUBC6</name>
<dbReference type="InterPro" id="IPR007536">
    <property type="entry name" value="16SrRNA_methylTrfase_J"/>
</dbReference>
<proteinExistence type="inferred from homology"/>
<dbReference type="GO" id="GO:0008990">
    <property type="term" value="F:rRNA (guanine-N2-)-methyltransferase activity"/>
    <property type="evidence" value="ECO:0007669"/>
    <property type="project" value="UniProtKB-UniRule"/>
</dbReference>